<dbReference type="VEuPathDB" id="FungiDB:Z520_06605"/>
<name>A0A0D2JWC7_9EURO</name>
<dbReference type="InterPro" id="IPR011333">
    <property type="entry name" value="SKP1/BTB/POZ_sf"/>
</dbReference>
<dbReference type="PANTHER" id="PTHR47843">
    <property type="entry name" value="BTB DOMAIN-CONTAINING PROTEIN-RELATED"/>
    <property type="match status" value="1"/>
</dbReference>
<sequence>MAVTQSDLRTFASALTKERQPDFDIIVKDFRWSVHSHVISSHGSFRKICRDAPENGKGRHEVHLDDDEPVIIAHLILWLYTEEYDDENMSEIAGFDVKSLLKHGKVSPPSIVHAPDRAGSGPAAGVNGAREETDIDCCADELPPISLHAKMYLVAHKYGITDLSEKAVYEITEILGAVKEALLPCLAHFFVTDSSPALDLDSMMVDVDHGNKRSILPRTTTNGEKEFGATTTNTPTATTGLSSKNCSPPAAKYRHAISEHQDPELWKVLAETTSQHFLSYHTDPQFQRIITCNPRFHWAVMSRVAGMLEAAQDQLAKSTLASEKPPPKVTKKRGRKKQENVSTGGTTTPSNSSEPAAAAAGEEEDNKNKGKESATAAGVHAPKKLKKDQS</sequence>
<gene>
    <name evidence="2" type="ORF">Z520_06605</name>
</gene>
<evidence type="ECO:0000313" key="3">
    <source>
        <dbReference type="Proteomes" id="UP000053411"/>
    </source>
</evidence>
<organism evidence="2 3">
    <name type="scientific">Fonsecaea multimorphosa CBS 102226</name>
    <dbReference type="NCBI Taxonomy" id="1442371"/>
    <lineage>
        <taxon>Eukaryota</taxon>
        <taxon>Fungi</taxon>
        <taxon>Dikarya</taxon>
        <taxon>Ascomycota</taxon>
        <taxon>Pezizomycotina</taxon>
        <taxon>Eurotiomycetes</taxon>
        <taxon>Chaetothyriomycetidae</taxon>
        <taxon>Chaetothyriales</taxon>
        <taxon>Herpotrichiellaceae</taxon>
        <taxon>Fonsecaea</taxon>
    </lineage>
</organism>
<evidence type="ECO:0000313" key="2">
    <source>
        <dbReference type="EMBL" id="KIX97827.1"/>
    </source>
</evidence>
<protein>
    <recommendedName>
        <fullName evidence="4">BTB domain-containing protein</fullName>
    </recommendedName>
</protein>
<reference evidence="2 3" key="1">
    <citation type="submission" date="2015-01" db="EMBL/GenBank/DDBJ databases">
        <title>The Genome Sequence of Fonsecaea multimorphosa CBS 102226.</title>
        <authorList>
            <consortium name="The Broad Institute Genomics Platform"/>
            <person name="Cuomo C."/>
            <person name="de Hoog S."/>
            <person name="Gorbushina A."/>
            <person name="Stielow B."/>
            <person name="Teixiera M."/>
            <person name="Abouelleil A."/>
            <person name="Chapman S.B."/>
            <person name="Priest M."/>
            <person name="Young S.K."/>
            <person name="Wortman J."/>
            <person name="Nusbaum C."/>
            <person name="Birren B."/>
        </authorList>
    </citation>
    <scope>NUCLEOTIDE SEQUENCE [LARGE SCALE GENOMIC DNA]</scope>
    <source>
        <strain evidence="2 3">CBS 102226</strain>
    </source>
</reference>
<accession>A0A0D2JWC7</accession>
<feature type="region of interest" description="Disordered" evidence="1">
    <location>
        <begin position="214"/>
        <end position="246"/>
    </location>
</feature>
<dbReference type="RefSeq" id="XP_016631950.1">
    <property type="nucleotide sequence ID" value="XM_016777105.1"/>
</dbReference>
<dbReference type="SUPFAM" id="SSF54695">
    <property type="entry name" value="POZ domain"/>
    <property type="match status" value="1"/>
</dbReference>
<dbReference type="EMBL" id="KN848073">
    <property type="protein sequence ID" value="KIX97827.1"/>
    <property type="molecule type" value="Genomic_DNA"/>
</dbReference>
<dbReference type="GeneID" id="27712351"/>
<dbReference type="OrthoDB" id="6359816at2759"/>
<evidence type="ECO:0008006" key="4">
    <source>
        <dbReference type="Google" id="ProtNLM"/>
    </source>
</evidence>
<feature type="region of interest" description="Disordered" evidence="1">
    <location>
        <begin position="316"/>
        <end position="390"/>
    </location>
</feature>
<proteinExistence type="predicted"/>
<keyword evidence="3" id="KW-1185">Reference proteome</keyword>
<feature type="compositionally biased region" description="Basic residues" evidence="1">
    <location>
        <begin position="381"/>
        <end position="390"/>
    </location>
</feature>
<evidence type="ECO:0000256" key="1">
    <source>
        <dbReference type="SAM" id="MobiDB-lite"/>
    </source>
</evidence>
<dbReference type="Gene3D" id="3.30.710.10">
    <property type="entry name" value="Potassium Channel Kv1.1, Chain A"/>
    <property type="match status" value="1"/>
</dbReference>
<dbReference type="Proteomes" id="UP000053411">
    <property type="component" value="Unassembled WGS sequence"/>
</dbReference>
<feature type="compositionally biased region" description="Low complexity" evidence="1">
    <location>
        <begin position="229"/>
        <end position="239"/>
    </location>
</feature>
<dbReference type="AlphaFoldDB" id="A0A0D2JWC7"/>
<dbReference type="CDD" id="cd18186">
    <property type="entry name" value="BTB_POZ_ZBTB_KLHL-like"/>
    <property type="match status" value="1"/>
</dbReference>
<feature type="compositionally biased region" description="Low complexity" evidence="1">
    <location>
        <begin position="342"/>
        <end position="360"/>
    </location>
</feature>